<dbReference type="EMBL" id="GBXM01018042">
    <property type="protein sequence ID" value="JAH90535.1"/>
    <property type="molecule type" value="Transcribed_RNA"/>
</dbReference>
<evidence type="ECO:0000256" key="1">
    <source>
        <dbReference type="SAM" id="Phobius"/>
    </source>
</evidence>
<keyword evidence="1" id="KW-0812">Transmembrane</keyword>
<keyword evidence="1" id="KW-1133">Transmembrane helix</keyword>
<dbReference type="AlphaFoldDB" id="A0A0E9WLR3"/>
<feature type="transmembrane region" description="Helical" evidence="1">
    <location>
        <begin position="27"/>
        <end position="44"/>
    </location>
</feature>
<keyword evidence="1" id="KW-0472">Membrane</keyword>
<accession>A0A0E9WLR3</accession>
<evidence type="ECO:0000313" key="2">
    <source>
        <dbReference type="EMBL" id="JAH90535.1"/>
    </source>
</evidence>
<name>A0A0E9WLR3_ANGAN</name>
<proteinExistence type="predicted"/>
<protein>
    <submittedName>
        <fullName evidence="2">Uncharacterized protein</fullName>
    </submittedName>
</protein>
<reference evidence="2" key="2">
    <citation type="journal article" date="2015" name="Fish Shellfish Immunol.">
        <title>Early steps in the European eel (Anguilla anguilla)-Vibrio vulnificus interaction in the gills: Role of the RtxA13 toxin.</title>
        <authorList>
            <person name="Callol A."/>
            <person name="Pajuelo D."/>
            <person name="Ebbesson L."/>
            <person name="Teles M."/>
            <person name="MacKenzie S."/>
            <person name="Amaro C."/>
        </authorList>
    </citation>
    <scope>NUCLEOTIDE SEQUENCE</scope>
</reference>
<organism evidence="2">
    <name type="scientific">Anguilla anguilla</name>
    <name type="common">European freshwater eel</name>
    <name type="synonym">Muraena anguilla</name>
    <dbReference type="NCBI Taxonomy" id="7936"/>
    <lineage>
        <taxon>Eukaryota</taxon>
        <taxon>Metazoa</taxon>
        <taxon>Chordata</taxon>
        <taxon>Craniata</taxon>
        <taxon>Vertebrata</taxon>
        <taxon>Euteleostomi</taxon>
        <taxon>Actinopterygii</taxon>
        <taxon>Neopterygii</taxon>
        <taxon>Teleostei</taxon>
        <taxon>Anguilliformes</taxon>
        <taxon>Anguillidae</taxon>
        <taxon>Anguilla</taxon>
    </lineage>
</organism>
<sequence>MNMFTIVCVQQTSVTHALTLFFHLFPPYRLFISVVISFPHFFSIKWRSSECSNIYSVVKENKGFGISG</sequence>
<reference evidence="2" key="1">
    <citation type="submission" date="2014-11" db="EMBL/GenBank/DDBJ databases">
        <authorList>
            <person name="Amaro Gonzalez C."/>
        </authorList>
    </citation>
    <scope>NUCLEOTIDE SEQUENCE</scope>
</reference>